<proteinExistence type="inferred from homology"/>
<evidence type="ECO:0000256" key="6">
    <source>
        <dbReference type="ARBA" id="ARBA00022927"/>
    </source>
</evidence>
<dbReference type="InterPro" id="IPR050366">
    <property type="entry name" value="BP-dependent_transpt_permease"/>
</dbReference>
<protein>
    <submittedName>
        <fullName evidence="12">Peptide ABC transporter permease</fullName>
    </submittedName>
</protein>
<keyword evidence="2 10" id="KW-0813">Transport</keyword>
<evidence type="ECO:0000256" key="2">
    <source>
        <dbReference type="ARBA" id="ARBA00022448"/>
    </source>
</evidence>
<evidence type="ECO:0000256" key="4">
    <source>
        <dbReference type="ARBA" id="ARBA00022692"/>
    </source>
</evidence>
<dbReference type="GO" id="GO:0005886">
    <property type="term" value="C:plasma membrane"/>
    <property type="evidence" value="ECO:0007669"/>
    <property type="project" value="UniProtKB-SubCell"/>
</dbReference>
<keyword evidence="4 10" id="KW-0812">Transmembrane</keyword>
<feature type="transmembrane region" description="Helical" evidence="10">
    <location>
        <begin position="325"/>
        <end position="343"/>
    </location>
</feature>
<evidence type="ECO:0000256" key="10">
    <source>
        <dbReference type="RuleBase" id="RU363032"/>
    </source>
</evidence>
<reference evidence="12 13" key="1">
    <citation type="submission" date="2017-01" db="EMBL/GenBank/DDBJ databases">
        <title>Complete Genome Sequence of Dolosigranulum pigrum isolated from a Patient with interstitial lung disease.</title>
        <authorList>
            <person name="Mukhopadhyay R."/>
            <person name="Joaquin J."/>
            <person name="Hogue R."/>
            <person name="Fitzgerald S."/>
            <person name="Jospin G."/>
            <person name="Eisen J.A."/>
            <person name="Chaturvedi V."/>
        </authorList>
    </citation>
    <scope>NUCLEOTIDE SEQUENCE [LARGE SCALE GENOMIC DNA]</scope>
    <source>
        <strain evidence="12 13">15S00348</strain>
    </source>
</reference>
<dbReference type="InterPro" id="IPR000515">
    <property type="entry name" value="MetI-like"/>
</dbReference>
<evidence type="ECO:0000313" key="13">
    <source>
        <dbReference type="Proteomes" id="UP000190409"/>
    </source>
</evidence>
<evidence type="ECO:0000256" key="1">
    <source>
        <dbReference type="ARBA" id="ARBA00004651"/>
    </source>
</evidence>
<evidence type="ECO:0000256" key="5">
    <source>
        <dbReference type="ARBA" id="ARBA00022856"/>
    </source>
</evidence>
<dbReference type="AlphaFoldDB" id="A0A1S8KPZ4"/>
<dbReference type="PROSITE" id="PS50928">
    <property type="entry name" value="ABC_TM1"/>
    <property type="match status" value="1"/>
</dbReference>
<evidence type="ECO:0000256" key="7">
    <source>
        <dbReference type="ARBA" id="ARBA00022989"/>
    </source>
</evidence>
<dbReference type="PANTHER" id="PTHR43386:SF24">
    <property type="entry name" value="OLIGOPEPTIDE TRANSPORT SYSTEM PERMEASE PROTEIN AMID"/>
    <property type="match status" value="1"/>
</dbReference>
<keyword evidence="7 10" id="KW-1133">Transmembrane helix</keyword>
<dbReference type="Pfam" id="PF12911">
    <property type="entry name" value="OppC_N"/>
    <property type="match status" value="1"/>
</dbReference>
<dbReference type="Proteomes" id="UP000190409">
    <property type="component" value="Unassembled WGS sequence"/>
</dbReference>
<dbReference type="GO" id="GO:0015833">
    <property type="term" value="P:peptide transport"/>
    <property type="evidence" value="ECO:0007669"/>
    <property type="project" value="UniProtKB-KW"/>
</dbReference>
<organism evidence="12 13">
    <name type="scientific">Dolosigranulum pigrum</name>
    <dbReference type="NCBI Taxonomy" id="29394"/>
    <lineage>
        <taxon>Bacteria</taxon>
        <taxon>Bacillati</taxon>
        <taxon>Bacillota</taxon>
        <taxon>Bacilli</taxon>
        <taxon>Lactobacillales</taxon>
        <taxon>Carnobacteriaceae</taxon>
        <taxon>Dolosigranulum</taxon>
    </lineage>
</organism>
<keyword evidence="3" id="KW-1003">Cell membrane</keyword>
<evidence type="ECO:0000256" key="3">
    <source>
        <dbReference type="ARBA" id="ARBA00022475"/>
    </source>
</evidence>
<dbReference type="InterPro" id="IPR035906">
    <property type="entry name" value="MetI-like_sf"/>
</dbReference>
<dbReference type="Pfam" id="PF00528">
    <property type="entry name" value="BPD_transp_1"/>
    <property type="match status" value="1"/>
</dbReference>
<dbReference type="EMBL" id="MUYF01000003">
    <property type="protein sequence ID" value="OOL81804.1"/>
    <property type="molecule type" value="Genomic_DNA"/>
</dbReference>
<feature type="transmembrane region" description="Helical" evidence="10">
    <location>
        <begin position="57"/>
        <end position="78"/>
    </location>
</feature>
<keyword evidence="8 10" id="KW-0472">Membrane</keyword>
<feature type="domain" description="ABC transmembrane type-1" evidence="11">
    <location>
        <begin position="154"/>
        <end position="347"/>
    </location>
</feature>
<evidence type="ECO:0000259" key="11">
    <source>
        <dbReference type="PROSITE" id="PS50928"/>
    </source>
</evidence>
<feature type="transmembrane region" description="Helical" evidence="10">
    <location>
        <begin position="275"/>
        <end position="300"/>
    </location>
</feature>
<dbReference type="Gene3D" id="1.10.3720.10">
    <property type="entry name" value="MetI-like"/>
    <property type="match status" value="1"/>
</dbReference>
<feature type="transmembrane region" description="Helical" evidence="10">
    <location>
        <begin position="196"/>
        <end position="229"/>
    </location>
</feature>
<dbReference type="GO" id="GO:0055085">
    <property type="term" value="P:transmembrane transport"/>
    <property type="evidence" value="ECO:0007669"/>
    <property type="project" value="InterPro"/>
</dbReference>
<dbReference type="PANTHER" id="PTHR43386">
    <property type="entry name" value="OLIGOPEPTIDE TRANSPORT SYSTEM PERMEASE PROTEIN APPC"/>
    <property type="match status" value="1"/>
</dbReference>
<comment type="similarity">
    <text evidence="9">Belongs to the binding-protein-dependent transport system permease family. OppBC subfamily.</text>
</comment>
<dbReference type="GO" id="GO:0015031">
    <property type="term" value="P:protein transport"/>
    <property type="evidence" value="ECO:0007669"/>
    <property type="project" value="UniProtKB-KW"/>
</dbReference>
<comment type="subcellular location">
    <subcellularLocation>
        <location evidence="1 10">Cell membrane</location>
        <topology evidence="1 10">Multi-pass membrane protein</topology>
    </subcellularLocation>
</comment>
<dbReference type="SUPFAM" id="SSF161098">
    <property type="entry name" value="MetI-like"/>
    <property type="match status" value="1"/>
</dbReference>
<comment type="caution">
    <text evidence="12">The sequence shown here is derived from an EMBL/GenBank/DDBJ whole genome shotgun (WGS) entry which is preliminary data.</text>
</comment>
<evidence type="ECO:0000256" key="9">
    <source>
        <dbReference type="ARBA" id="ARBA00024202"/>
    </source>
</evidence>
<evidence type="ECO:0000313" key="12">
    <source>
        <dbReference type="EMBL" id="OOL81804.1"/>
    </source>
</evidence>
<dbReference type="InterPro" id="IPR025966">
    <property type="entry name" value="OppC_N"/>
</dbReference>
<dbReference type="CDD" id="cd06261">
    <property type="entry name" value="TM_PBP2"/>
    <property type="match status" value="1"/>
</dbReference>
<feature type="transmembrane region" description="Helical" evidence="10">
    <location>
        <begin position="150"/>
        <end position="175"/>
    </location>
</feature>
<name>A0A1S8KPZ4_9LACT</name>
<accession>A0A1S8KPZ4</accession>
<sequence length="357" mass="39625">MKSSLLNNAYNNSLLQQTKHVSSEDFSFQENKVTDYADFLNTSNKKRILKRFLRSKSAMVSLIIIIVFIVVALFAPWLTDYSPTEQRSNHTNLPPKIESLSAYSWFDGKRVNRGGKVVDAYESLDQPDESSPVAYALGTDSLGRDMLTRIIYGIRISLLVSFSAMMINCIIGVSYGLISGWVGGKIDTLMQRALEVFFGIPSLVMIILLLLALKSTITSVVLAIALTSWMDTARVVRNQTLSLKEEEFILASKLFGQSSLFILFKHILPNIMGTLAVQIMMGIPFAIFYEAFLSFIGVGIPVPHASLGSLINDGYQTFLLYPHKMWYPAAAISIIMLAFNLLADGLRDAFDTKSEGG</sequence>
<keyword evidence="6" id="KW-0653">Protein transport</keyword>
<gene>
    <name evidence="12" type="ORF">BWX42_08920</name>
</gene>
<keyword evidence="5" id="KW-0571">Peptide transport</keyword>
<evidence type="ECO:0000256" key="8">
    <source>
        <dbReference type="ARBA" id="ARBA00023136"/>
    </source>
</evidence>